<dbReference type="EMBL" id="JABAIM010000001">
    <property type="protein sequence ID" value="NLR74964.1"/>
    <property type="molecule type" value="Genomic_DNA"/>
</dbReference>
<evidence type="ECO:0000313" key="7">
    <source>
        <dbReference type="Proteomes" id="UP000587991"/>
    </source>
</evidence>
<feature type="binding site" evidence="3">
    <location>
        <position position="66"/>
    </location>
    <ligand>
        <name>Cu cation</name>
        <dbReference type="ChEBI" id="CHEBI:23378"/>
    </ligand>
</feature>
<evidence type="ECO:0000313" key="6">
    <source>
        <dbReference type="EMBL" id="NLR74964.1"/>
    </source>
</evidence>
<dbReference type="PANTHER" id="PTHR12151:SF25">
    <property type="entry name" value="LINALOOL DEHYDRATASE_ISOMERASE DOMAIN-CONTAINING PROTEIN"/>
    <property type="match status" value="1"/>
</dbReference>
<reference evidence="6 7" key="1">
    <citation type="submission" date="2020-04" db="EMBL/GenBank/DDBJ databases">
        <title>Draft genome of Leeia sp. IMCC25680.</title>
        <authorList>
            <person name="Song J."/>
            <person name="Cho J.-C."/>
        </authorList>
    </citation>
    <scope>NUCLEOTIDE SEQUENCE [LARGE SCALE GENOMIC DNA]</scope>
    <source>
        <strain evidence="6 7">IMCC25680</strain>
    </source>
</reference>
<dbReference type="Pfam" id="PF02630">
    <property type="entry name" value="SCO1-SenC"/>
    <property type="match status" value="1"/>
</dbReference>
<dbReference type="InterPro" id="IPR036249">
    <property type="entry name" value="Thioredoxin-like_sf"/>
</dbReference>
<keyword evidence="4" id="KW-1015">Disulfide bond</keyword>
<dbReference type="GO" id="GO:0046872">
    <property type="term" value="F:metal ion binding"/>
    <property type="evidence" value="ECO:0007669"/>
    <property type="project" value="UniProtKB-KW"/>
</dbReference>
<feature type="domain" description="Thioredoxin" evidence="5">
    <location>
        <begin position="14"/>
        <end position="191"/>
    </location>
</feature>
<dbReference type="PANTHER" id="PTHR12151">
    <property type="entry name" value="ELECTRON TRANSPORT PROTIN SCO1/SENC FAMILY MEMBER"/>
    <property type="match status" value="1"/>
</dbReference>
<name>A0A847S561_9NEIS</name>
<dbReference type="Gene3D" id="3.40.30.10">
    <property type="entry name" value="Glutaredoxin"/>
    <property type="match status" value="1"/>
</dbReference>
<dbReference type="InterPro" id="IPR013766">
    <property type="entry name" value="Thioredoxin_domain"/>
</dbReference>
<evidence type="ECO:0000256" key="1">
    <source>
        <dbReference type="ARBA" id="ARBA00010996"/>
    </source>
</evidence>
<evidence type="ECO:0000256" key="4">
    <source>
        <dbReference type="PIRSR" id="PIRSR603782-2"/>
    </source>
</evidence>
<proteinExistence type="inferred from homology"/>
<protein>
    <submittedName>
        <fullName evidence="6">SCO family protein</fullName>
    </submittedName>
</protein>
<evidence type="ECO:0000259" key="5">
    <source>
        <dbReference type="PROSITE" id="PS51352"/>
    </source>
</evidence>
<keyword evidence="3" id="KW-0479">Metal-binding</keyword>
<accession>A0A847S561</accession>
<keyword evidence="7" id="KW-1185">Reference proteome</keyword>
<organism evidence="6 7">
    <name type="scientific">Leeia aquatica</name>
    <dbReference type="NCBI Taxonomy" id="2725557"/>
    <lineage>
        <taxon>Bacteria</taxon>
        <taxon>Pseudomonadati</taxon>
        <taxon>Pseudomonadota</taxon>
        <taxon>Betaproteobacteria</taxon>
        <taxon>Neisseriales</taxon>
        <taxon>Leeiaceae</taxon>
        <taxon>Leeia</taxon>
    </lineage>
</organism>
<dbReference type="SUPFAM" id="SSF52833">
    <property type="entry name" value="Thioredoxin-like"/>
    <property type="match status" value="1"/>
</dbReference>
<comment type="similarity">
    <text evidence="1">Belongs to the SCO1/2 family.</text>
</comment>
<keyword evidence="2 3" id="KW-0186">Copper</keyword>
<sequence length="191" mass="21119">MWRWLWMVVLLLGLQGCKQPEPFVATDITGSAIGGDFSLVDFNGKARKLADFKGKLVVLFFGYTHCPDVCPVTLGELANVRKRMGEDFRDVQVLFVSADPARDTAAVLRQYVTYFSPDFLGLRAEGAALAQFKANYKLVGEAQKPDANGNYAVDHSAASFVLDRQGRARLMVPLGHGTENWAHDLRLLLAE</sequence>
<dbReference type="CDD" id="cd02968">
    <property type="entry name" value="SCO"/>
    <property type="match status" value="1"/>
</dbReference>
<dbReference type="PROSITE" id="PS51257">
    <property type="entry name" value="PROKAR_LIPOPROTEIN"/>
    <property type="match status" value="1"/>
</dbReference>
<dbReference type="PROSITE" id="PS51352">
    <property type="entry name" value="THIOREDOXIN_2"/>
    <property type="match status" value="1"/>
</dbReference>
<evidence type="ECO:0000256" key="3">
    <source>
        <dbReference type="PIRSR" id="PIRSR603782-1"/>
    </source>
</evidence>
<feature type="binding site" evidence="3">
    <location>
        <position position="155"/>
    </location>
    <ligand>
        <name>Cu cation</name>
        <dbReference type="ChEBI" id="CHEBI:23378"/>
    </ligand>
</feature>
<feature type="disulfide bond" description="Redox-active" evidence="4">
    <location>
        <begin position="66"/>
        <end position="70"/>
    </location>
</feature>
<gene>
    <name evidence="6" type="ORF">HF682_07315</name>
</gene>
<dbReference type="AlphaFoldDB" id="A0A847S561"/>
<comment type="caution">
    <text evidence="6">The sequence shown here is derived from an EMBL/GenBank/DDBJ whole genome shotgun (WGS) entry which is preliminary data.</text>
</comment>
<feature type="binding site" evidence="3">
    <location>
        <position position="70"/>
    </location>
    <ligand>
        <name>Cu cation</name>
        <dbReference type="ChEBI" id="CHEBI:23378"/>
    </ligand>
</feature>
<dbReference type="Proteomes" id="UP000587991">
    <property type="component" value="Unassembled WGS sequence"/>
</dbReference>
<evidence type="ECO:0000256" key="2">
    <source>
        <dbReference type="ARBA" id="ARBA00023008"/>
    </source>
</evidence>
<dbReference type="InterPro" id="IPR003782">
    <property type="entry name" value="SCO1/SenC"/>
</dbReference>